<dbReference type="OMA" id="IGINASR"/>
<gene>
    <name evidence="3" type="primary">NCAS0D01160</name>
    <name evidence="3" type="ordered locus">NCAS_0D01160</name>
</gene>
<keyword evidence="4" id="KW-1185">Reference proteome</keyword>
<feature type="region of interest" description="Disordered" evidence="2">
    <location>
        <begin position="240"/>
        <end position="263"/>
    </location>
</feature>
<proteinExistence type="predicted"/>
<accession>G0VDQ8</accession>
<dbReference type="AlphaFoldDB" id="G0VDQ8"/>
<evidence type="ECO:0000313" key="3">
    <source>
        <dbReference type="EMBL" id="CCC69697.1"/>
    </source>
</evidence>
<dbReference type="HOGENOM" id="CLU_1058015_0_0_1"/>
<reference evidence="3 4" key="1">
    <citation type="journal article" date="2011" name="Proc. Natl. Acad. Sci. U.S.A.">
        <title>Evolutionary erosion of yeast sex chromosomes by mating-type switching accidents.</title>
        <authorList>
            <person name="Gordon J.L."/>
            <person name="Armisen D."/>
            <person name="Proux-Wera E."/>
            <person name="Oheigeartaigh S.S."/>
            <person name="Byrne K.P."/>
            <person name="Wolfe K.H."/>
        </authorList>
    </citation>
    <scope>NUCLEOTIDE SEQUENCE [LARGE SCALE GENOMIC DNA]</scope>
    <source>
        <strain evidence="4">ATCC 76901 / BCRC 22586 / CBS 4309 / NBRC 1992 / NRRL Y-12630</strain>
    </source>
</reference>
<dbReference type="InParanoid" id="G0VDQ8"/>
<protein>
    <submittedName>
        <fullName evidence="3">Uncharacterized protein</fullName>
    </submittedName>
</protein>
<dbReference type="KEGG" id="ncs:NCAS_0D01160"/>
<reference key="2">
    <citation type="submission" date="2011-08" db="EMBL/GenBank/DDBJ databases">
        <title>Genome sequence of Naumovozyma castellii.</title>
        <authorList>
            <person name="Gordon J.L."/>
            <person name="Armisen D."/>
            <person name="Proux-Wera E."/>
            <person name="OhEigeartaigh S.S."/>
            <person name="Byrne K.P."/>
            <person name="Wolfe K.H."/>
        </authorList>
    </citation>
    <scope>NUCLEOTIDE SEQUENCE</scope>
    <source>
        <strain>Type strain:CBS 4309</strain>
    </source>
</reference>
<dbReference type="EMBL" id="HE576755">
    <property type="protein sequence ID" value="CCC69697.1"/>
    <property type="molecule type" value="Genomic_DNA"/>
</dbReference>
<feature type="compositionally biased region" description="Basic and acidic residues" evidence="2">
    <location>
        <begin position="253"/>
        <end position="263"/>
    </location>
</feature>
<organism evidence="3 4">
    <name type="scientific">Naumovozyma castellii</name>
    <name type="common">Yeast</name>
    <name type="synonym">Saccharomyces castellii</name>
    <dbReference type="NCBI Taxonomy" id="27288"/>
    <lineage>
        <taxon>Eukaryota</taxon>
        <taxon>Fungi</taxon>
        <taxon>Dikarya</taxon>
        <taxon>Ascomycota</taxon>
        <taxon>Saccharomycotina</taxon>
        <taxon>Saccharomycetes</taxon>
        <taxon>Saccharomycetales</taxon>
        <taxon>Saccharomycetaceae</taxon>
        <taxon>Naumovozyma</taxon>
    </lineage>
</organism>
<name>G0VDQ8_NAUCA</name>
<sequence>MLTDGIEKNGVPSYKSKSQDINAGLQLAIHNVNHLINKMKVPQPISPVEDNNEFEADNDNNIVFTNGKYIQDLTTLSTPTTPLDSNIQGLTNQVQVLTKAVDTLSSGLSDSLRQVRELKYKSMLQTLNFDSDRRKAKVEISLLKQEYEQTKYMNFNAIEEYKCHLSRKEAKIQKYKKKLVQKNIEINKLRKLLSQGKIISVSQQDKVTGFGTRSLTETNMLGALGLLASHVLEHELDATGNETVIEQDDDGLEESKRHMRGPE</sequence>
<evidence type="ECO:0000313" key="4">
    <source>
        <dbReference type="Proteomes" id="UP000001640"/>
    </source>
</evidence>
<dbReference type="Proteomes" id="UP000001640">
    <property type="component" value="Chromosome 4"/>
</dbReference>
<dbReference type="GeneID" id="96903305"/>
<evidence type="ECO:0000256" key="1">
    <source>
        <dbReference type="SAM" id="Coils"/>
    </source>
</evidence>
<feature type="coiled-coil region" evidence="1">
    <location>
        <begin position="158"/>
        <end position="192"/>
    </location>
</feature>
<keyword evidence="1" id="KW-0175">Coiled coil</keyword>
<evidence type="ECO:0000256" key="2">
    <source>
        <dbReference type="SAM" id="MobiDB-lite"/>
    </source>
</evidence>
<dbReference type="RefSeq" id="XP_003676060.1">
    <property type="nucleotide sequence ID" value="XM_003676012.1"/>
</dbReference>